<organism evidence="19 20">
    <name type="scientific">Synchytrium endobioticum</name>
    <dbReference type="NCBI Taxonomy" id="286115"/>
    <lineage>
        <taxon>Eukaryota</taxon>
        <taxon>Fungi</taxon>
        <taxon>Fungi incertae sedis</taxon>
        <taxon>Chytridiomycota</taxon>
        <taxon>Chytridiomycota incertae sedis</taxon>
        <taxon>Chytridiomycetes</taxon>
        <taxon>Synchytriales</taxon>
        <taxon>Synchytriaceae</taxon>
        <taxon>Synchytrium</taxon>
    </lineage>
</organism>
<evidence type="ECO:0000313" key="19">
    <source>
        <dbReference type="EMBL" id="TPX38583.1"/>
    </source>
</evidence>
<keyword evidence="9" id="KW-0560">Oxidoreductase</keyword>
<evidence type="ECO:0000256" key="18">
    <source>
        <dbReference type="SAM" id="SignalP"/>
    </source>
</evidence>
<evidence type="ECO:0000256" key="3">
    <source>
        <dbReference type="ARBA" id="ARBA00022679"/>
    </source>
</evidence>
<keyword evidence="5" id="KW-0479">Metal-binding</keyword>
<dbReference type="InterPro" id="IPR000850">
    <property type="entry name" value="Adenylat/UMP-CMP_kin"/>
</dbReference>
<dbReference type="CDD" id="cd22967">
    <property type="entry name" value="DD_AK7"/>
    <property type="match status" value="1"/>
</dbReference>
<evidence type="ECO:0000256" key="7">
    <source>
        <dbReference type="ARBA" id="ARBA00022777"/>
    </source>
</evidence>
<evidence type="ECO:0000256" key="10">
    <source>
        <dbReference type="ARBA" id="ARBA00023004"/>
    </source>
</evidence>
<dbReference type="GO" id="GO:0019205">
    <property type="term" value="F:nucleobase-containing compound kinase activity"/>
    <property type="evidence" value="ECO:0007669"/>
    <property type="project" value="InterPro"/>
</dbReference>
<dbReference type="STRING" id="286115.A0A507CL14"/>
<dbReference type="InterPro" id="IPR047499">
    <property type="entry name" value="DD_AK7"/>
</dbReference>
<keyword evidence="4 17" id="KW-0812">Transmembrane</keyword>
<evidence type="ECO:0000256" key="12">
    <source>
        <dbReference type="ARBA" id="ARBA00023136"/>
    </source>
</evidence>
<keyword evidence="10" id="KW-0408">Iron</keyword>
<evidence type="ECO:0000313" key="20">
    <source>
        <dbReference type="Proteomes" id="UP000317494"/>
    </source>
</evidence>
<accession>A0A507CL14</accession>
<dbReference type="GO" id="GO:0005524">
    <property type="term" value="F:ATP binding"/>
    <property type="evidence" value="ECO:0007669"/>
    <property type="project" value="InterPro"/>
</dbReference>
<feature type="transmembrane region" description="Helical" evidence="17">
    <location>
        <begin position="1176"/>
        <end position="1199"/>
    </location>
</feature>
<feature type="coiled-coil region" evidence="15">
    <location>
        <begin position="683"/>
        <end position="734"/>
    </location>
</feature>
<evidence type="ECO:0000256" key="15">
    <source>
        <dbReference type="SAM" id="Coils"/>
    </source>
</evidence>
<dbReference type="SUPFAM" id="SSF51735">
    <property type="entry name" value="NAD(P)-binding Rossmann-fold domains"/>
    <property type="match status" value="1"/>
</dbReference>
<evidence type="ECO:0000256" key="8">
    <source>
        <dbReference type="ARBA" id="ARBA00022989"/>
    </source>
</evidence>
<feature type="signal peptide" evidence="18">
    <location>
        <begin position="1"/>
        <end position="30"/>
    </location>
</feature>
<evidence type="ECO:0000256" key="13">
    <source>
        <dbReference type="ARBA" id="ARBA00044501"/>
    </source>
</evidence>
<dbReference type="InterPro" id="IPR023754">
    <property type="entry name" value="HemeA_Synthase_type2"/>
</dbReference>
<evidence type="ECO:0000256" key="5">
    <source>
        <dbReference type="ARBA" id="ARBA00022723"/>
    </source>
</evidence>
<evidence type="ECO:0000256" key="6">
    <source>
        <dbReference type="ARBA" id="ARBA00022741"/>
    </source>
</evidence>
<feature type="transmembrane region" description="Helical" evidence="17">
    <location>
        <begin position="1148"/>
        <end position="1164"/>
    </location>
</feature>
<dbReference type="InterPro" id="IPR036291">
    <property type="entry name" value="NAD(P)-bd_dom_sf"/>
</dbReference>
<keyword evidence="7 19" id="KW-0418">Kinase</keyword>
<dbReference type="InterPro" id="IPR003780">
    <property type="entry name" value="COX15/CtaA_fam"/>
</dbReference>
<evidence type="ECO:0000256" key="4">
    <source>
        <dbReference type="ARBA" id="ARBA00022692"/>
    </source>
</evidence>
<dbReference type="GO" id="GO:0006139">
    <property type="term" value="P:nucleobase-containing compound metabolic process"/>
    <property type="evidence" value="ECO:0007669"/>
    <property type="project" value="InterPro"/>
</dbReference>
<evidence type="ECO:0000256" key="1">
    <source>
        <dbReference type="ARBA" id="ARBA00001970"/>
    </source>
</evidence>
<feature type="transmembrane region" description="Helical" evidence="17">
    <location>
        <begin position="879"/>
        <end position="898"/>
    </location>
</feature>
<sequence>MLCRLLCGSILVFILHLGLWLAMAMESASSARVWMWAVAPNANGVNARLCGPALIYGIISRSSDPVQERSQTPLHTILVYNEVGSRRPGGDDDQDNNATNAINDNDNATENAGEKQDTKPAKETYAVVGSFLPPLPSAEALDRSSSLPGQMVYTGDRKKDAARKLAIEKFAVRGQAPKWVHQVIEPSNRAKVEAALLNSDVIIYDLLQSVDEAEWAIEMLNERAETFAEKPKVFIGISTVMTWARTKGDADDPDTFVTEDEYRRRKSHPNFKKHNAVEKLIIKYGKKSSFKAYVVGAGLVYHAGESIFHYILKAAWQNAPGIPCYGDGANILPTIHLEDLCNIVVEIIETTPDNHFFLAIDDAKSSLFDITKAISDTLGNGKVAKVPKEQALLQRDVTQADYDMLLANLHLEPGRVKEMSFEWVSEAGLVDNVNQLVDEYRDARGLHPLKVVVHGPPASGKTAYAKRIAEHYEIHYLDVHETVQTAIDRLERRVAGTLTEADAEDDIEADKELLSDLKSAAAANDGKYPEDRVVAFLKDKLSSPPCRNQGFVLDGYPTTAEEALQLFKIMDDPSEHDLMPEFVIALEVSDEFIKNRIMNLPESATAGTKNSEEAITRRLAEYRTLNTEENTILNFFDEQEVHPLVVNAETESPGTVMTQILARIGKPRNYGPTIEELARRRIASEAAKVADTARMEADRAEREKEEGERHLKAVADWNARLEEIRKQEQEVLEAQSVPLRNYLMKHVMPTLTTGLIENSYSGRIRVRGSRYLGVASMDLKTVRFPSCPMIRASSSLKVDVSASIFRHSKPWRSPSTFSRRLGPPLIFSYSNARKSSTSIPMSSTSTISNEAANIKSTAIAATLNADTVPIERITRPIVGYWYLFSGCLVFGIVVLGGLTRLTESGLSIVEWNLFRGMKPPTSQAEWDEEFAKYKTSPEYQLMNRRMTLDEFKFIFYMEWAHRMWGRAIGLSFIIPGVFFASRGYMSRGIKRVSLVVGSLIGCQGVLGWYMVKSGLKEELLHTPGAVPRVSPYWLAAHLGSAFVIYSLMMTTGWRILRSSRAKALDRMMTMLRNPVLNPMRQYAHVTSAMVFFTAISGAFVAGLDAGLVYNQWPKMGLGYFPTDYQAPGKPWWRNIFENPAAAQFDHRILAYATFTAISALWLYSRRLPLPRQAKVAVNLLMGVACIQVTLGISTLIYFVPIPLAAAHQAGSLTLLTSALWLMHILKAVPK</sequence>
<dbReference type="Pfam" id="PF00406">
    <property type="entry name" value="ADK"/>
    <property type="match status" value="1"/>
</dbReference>
<evidence type="ECO:0000256" key="17">
    <source>
        <dbReference type="SAM" id="Phobius"/>
    </source>
</evidence>
<dbReference type="AlphaFoldDB" id="A0A507CL14"/>
<dbReference type="Pfam" id="PF02628">
    <property type="entry name" value="COX15-CtaA"/>
    <property type="match status" value="1"/>
</dbReference>
<keyword evidence="3" id="KW-0808">Transferase</keyword>
<evidence type="ECO:0000256" key="9">
    <source>
        <dbReference type="ARBA" id="ARBA00023002"/>
    </source>
</evidence>
<keyword evidence="8 17" id="KW-1133">Transmembrane helix</keyword>
<dbReference type="Gene3D" id="1.20.890.10">
    <property type="entry name" value="cAMP-dependent protein kinase regulatory subunit, dimerization-anchoring domain"/>
    <property type="match status" value="1"/>
</dbReference>
<feature type="transmembrane region" description="Helical" evidence="17">
    <location>
        <begin position="1088"/>
        <end position="1109"/>
    </location>
</feature>
<protein>
    <submittedName>
        <fullName evidence="19">Adenylate kinase</fullName>
    </submittedName>
</protein>
<dbReference type="GO" id="GO:0016653">
    <property type="term" value="F:oxidoreductase activity, acting on NAD(P)H, heme protein as acceptor"/>
    <property type="evidence" value="ECO:0007669"/>
    <property type="project" value="TreeGrafter"/>
</dbReference>
<keyword evidence="6" id="KW-0547">Nucleotide-binding</keyword>
<comment type="caution">
    <text evidence="19">The sequence shown here is derived from an EMBL/GenBank/DDBJ whole genome shotgun (WGS) entry which is preliminary data.</text>
</comment>
<dbReference type="SUPFAM" id="SSF52540">
    <property type="entry name" value="P-loop containing nucleoside triphosphate hydrolases"/>
    <property type="match status" value="1"/>
</dbReference>
<dbReference type="GO" id="GO:0120547">
    <property type="term" value="F:heme A synthase activity"/>
    <property type="evidence" value="ECO:0007669"/>
    <property type="project" value="UniProtKB-EC"/>
</dbReference>
<gene>
    <name evidence="19" type="ORF">SeMB42_g06654</name>
</gene>
<comment type="subcellular location">
    <subcellularLocation>
        <location evidence="2">Membrane</location>
        <topology evidence="2">Multi-pass membrane protein</topology>
    </subcellularLocation>
</comment>
<keyword evidence="18" id="KW-0732">Signal</keyword>
<feature type="transmembrane region" description="Helical" evidence="17">
    <location>
        <begin position="1031"/>
        <end position="1056"/>
    </location>
</feature>
<dbReference type="HAMAP" id="MF_01665">
    <property type="entry name" value="HemeA_synth_type2"/>
    <property type="match status" value="1"/>
</dbReference>
<dbReference type="GO" id="GO:0005743">
    <property type="term" value="C:mitochondrial inner membrane"/>
    <property type="evidence" value="ECO:0007669"/>
    <property type="project" value="TreeGrafter"/>
</dbReference>
<keyword evidence="20" id="KW-1185">Reference proteome</keyword>
<dbReference type="CDD" id="cd01428">
    <property type="entry name" value="ADK"/>
    <property type="match status" value="1"/>
</dbReference>
<feature type="transmembrane region" description="Helical" evidence="17">
    <location>
        <begin position="1205"/>
        <end position="1225"/>
    </location>
</feature>
<dbReference type="InterPro" id="IPR027417">
    <property type="entry name" value="P-loop_NTPase"/>
</dbReference>
<dbReference type="PANTHER" id="PTHR23289:SF2">
    <property type="entry name" value="CYTOCHROME C OXIDASE ASSEMBLY PROTEIN COX15 HOMOLOG"/>
    <property type="match status" value="1"/>
</dbReference>
<evidence type="ECO:0000256" key="2">
    <source>
        <dbReference type="ARBA" id="ARBA00004141"/>
    </source>
</evidence>
<comment type="catalytic activity">
    <reaction evidence="14">
        <text>Fe(II)-heme o + 2 A + H2O = Fe(II)-heme a + 2 AH2</text>
        <dbReference type="Rhea" id="RHEA:63388"/>
        <dbReference type="ChEBI" id="CHEBI:13193"/>
        <dbReference type="ChEBI" id="CHEBI:15377"/>
        <dbReference type="ChEBI" id="CHEBI:17499"/>
        <dbReference type="ChEBI" id="CHEBI:60530"/>
        <dbReference type="ChEBI" id="CHEBI:61715"/>
        <dbReference type="EC" id="1.17.99.9"/>
    </reaction>
    <physiologicalReaction direction="left-to-right" evidence="14">
        <dbReference type="Rhea" id="RHEA:63389"/>
    </physiologicalReaction>
</comment>
<name>A0A507CL14_9FUNG</name>
<feature type="region of interest" description="Disordered" evidence="16">
    <location>
        <begin position="83"/>
        <end position="120"/>
    </location>
</feature>
<dbReference type="Gene3D" id="3.40.50.300">
    <property type="entry name" value="P-loop containing nucleotide triphosphate hydrolases"/>
    <property type="match status" value="1"/>
</dbReference>
<dbReference type="Proteomes" id="UP000317494">
    <property type="component" value="Unassembled WGS sequence"/>
</dbReference>
<reference evidence="19 20" key="1">
    <citation type="journal article" date="2019" name="Sci. Rep.">
        <title>Comparative genomics of chytrid fungi reveal insights into the obligate biotrophic and pathogenic lifestyle of Synchytrium endobioticum.</title>
        <authorList>
            <person name="van de Vossenberg B.T.L.H."/>
            <person name="Warris S."/>
            <person name="Nguyen H.D.T."/>
            <person name="van Gent-Pelzer M.P.E."/>
            <person name="Joly D.L."/>
            <person name="van de Geest H.C."/>
            <person name="Bonants P.J.M."/>
            <person name="Smith D.S."/>
            <person name="Levesque C.A."/>
            <person name="van der Lee T.A.J."/>
        </authorList>
    </citation>
    <scope>NUCLEOTIDE SEQUENCE [LARGE SCALE GENOMIC DNA]</scope>
    <source>
        <strain evidence="19 20">MB42</strain>
    </source>
</reference>
<dbReference type="EMBL" id="QEAN01000390">
    <property type="protein sequence ID" value="TPX38583.1"/>
    <property type="molecule type" value="Genomic_DNA"/>
</dbReference>
<feature type="chain" id="PRO_5021435905" evidence="18">
    <location>
        <begin position="31"/>
        <end position="1230"/>
    </location>
</feature>
<evidence type="ECO:0000256" key="16">
    <source>
        <dbReference type="SAM" id="MobiDB-lite"/>
    </source>
</evidence>
<keyword evidence="15" id="KW-0175">Coiled coil</keyword>
<keyword evidence="11" id="KW-0350">Heme biosynthesis</keyword>
<feature type="compositionally biased region" description="Low complexity" evidence="16">
    <location>
        <begin position="96"/>
        <end position="111"/>
    </location>
</feature>
<dbReference type="GO" id="GO:0006784">
    <property type="term" value="P:heme A biosynthetic process"/>
    <property type="evidence" value="ECO:0007669"/>
    <property type="project" value="InterPro"/>
</dbReference>
<keyword evidence="12 17" id="KW-0472">Membrane</keyword>
<evidence type="ECO:0000256" key="11">
    <source>
        <dbReference type="ARBA" id="ARBA00023133"/>
    </source>
</evidence>
<comment type="cofactor">
    <cofactor evidence="1">
        <name>heme b</name>
        <dbReference type="ChEBI" id="CHEBI:60344"/>
    </cofactor>
</comment>
<proteinExistence type="inferred from homology"/>
<evidence type="ECO:0000256" key="14">
    <source>
        <dbReference type="ARBA" id="ARBA00048044"/>
    </source>
</evidence>
<comment type="pathway">
    <text evidence="13">Porphyrin-containing compound metabolism; heme A biosynthesis; heme A from heme O: step 1/1.</text>
</comment>
<dbReference type="GO" id="GO:0046872">
    <property type="term" value="F:metal ion binding"/>
    <property type="evidence" value="ECO:0007669"/>
    <property type="project" value="UniProtKB-KW"/>
</dbReference>
<feature type="transmembrane region" description="Helical" evidence="17">
    <location>
        <begin position="992"/>
        <end position="1011"/>
    </location>
</feature>
<dbReference type="Gene3D" id="3.40.50.720">
    <property type="entry name" value="NAD(P)-binding Rossmann-like Domain"/>
    <property type="match status" value="1"/>
</dbReference>
<dbReference type="VEuPathDB" id="FungiDB:SeMB42_g06654"/>
<dbReference type="PANTHER" id="PTHR23289">
    <property type="entry name" value="CYTOCHROME C OXIDASE ASSEMBLY PROTEIN COX15"/>
    <property type="match status" value="1"/>
</dbReference>